<sequence>TVSDHKMNMHKSPWWSKQNTFEPTPTEVGDLRLLTTPAH</sequence>
<name>A0A1I7SNK5_BURXY</name>
<protein>
    <submittedName>
        <fullName evidence="3">Transposase</fullName>
    </submittedName>
</protein>
<evidence type="ECO:0000256" key="1">
    <source>
        <dbReference type="SAM" id="MobiDB-lite"/>
    </source>
</evidence>
<accession>A0A1I7SNK5</accession>
<proteinExistence type="predicted"/>
<evidence type="ECO:0000313" key="3">
    <source>
        <dbReference type="WBParaSite" id="BXY_1464500.1"/>
    </source>
</evidence>
<feature type="region of interest" description="Disordered" evidence="1">
    <location>
        <begin position="1"/>
        <end position="29"/>
    </location>
</feature>
<evidence type="ECO:0000313" key="2">
    <source>
        <dbReference type="Proteomes" id="UP000095284"/>
    </source>
</evidence>
<reference evidence="3" key="1">
    <citation type="submission" date="2016-11" db="UniProtKB">
        <authorList>
            <consortium name="WormBaseParasite"/>
        </authorList>
    </citation>
    <scope>IDENTIFICATION</scope>
</reference>
<dbReference type="WBParaSite" id="BXY_1464500.1">
    <property type="protein sequence ID" value="BXY_1464500.1"/>
    <property type="gene ID" value="BXY_1464500"/>
</dbReference>
<dbReference type="Proteomes" id="UP000095284">
    <property type="component" value="Unplaced"/>
</dbReference>
<organism evidence="2 3">
    <name type="scientific">Bursaphelenchus xylophilus</name>
    <name type="common">Pinewood nematode worm</name>
    <name type="synonym">Aphelenchoides xylophilus</name>
    <dbReference type="NCBI Taxonomy" id="6326"/>
    <lineage>
        <taxon>Eukaryota</taxon>
        <taxon>Metazoa</taxon>
        <taxon>Ecdysozoa</taxon>
        <taxon>Nematoda</taxon>
        <taxon>Chromadorea</taxon>
        <taxon>Rhabditida</taxon>
        <taxon>Tylenchina</taxon>
        <taxon>Tylenchomorpha</taxon>
        <taxon>Aphelenchoidea</taxon>
        <taxon>Aphelenchoididae</taxon>
        <taxon>Bursaphelenchus</taxon>
    </lineage>
</organism>
<dbReference type="AlphaFoldDB" id="A0A1I7SNK5"/>